<evidence type="ECO:0000313" key="1">
    <source>
        <dbReference type="EMBL" id="CAG8537768.1"/>
    </source>
</evidence>
<dbReference type="Proteomes" id="UP000789702">
    <property type="component" value="Unassembled WGS sequence"/>
</dbReference>
<sequence length="149" mass="17064">MSSKSRKRKIDLVLLPQKKKIINEPITQPSKLNNDIENTDADDIDDNIQNSHYVITESLSCLSLNEIPTNISENLSINLEALFGPFRHTVFEHVFKNKVSPTVNSESSEANIMTWKSNAIMEEEERTYLQMVTKKVISRQPTNNQYAII</sequence>
<gene>
    <name evidence="1" type="ORF">DHETER_LOCUS4662</name>
</gene>
<proteinExistence type="predicted"/>
<protein>
    <submittedName>
        <fullName evidence="1">1033_t:CDS:1</fullName>
    </submittedName>
</protein>
<organism evidence="1 2">
    <name type="scientific">Dentiscutata heterogama</name>
    <dbReference type="NCBI Taxonomy" id="1316150"/>
    <lineage>
        <taxon>Eukaryota</taxon>
        <taxon>Fungi</taxon>
        <taxon>Fungi incertae sedis</taxon>
        <taxon>Mucoromycota</taxon>
        <taxon>Glomeromycotina</taxon>
        <taxon>Glomeromycetes</taxon>
        <taxon>Diversisporales</taxon>
        <taxon>Gigasporaceae</taxon>
        <taxon>Dentiscutata</taxon>
    </lineage>
</organism>
<evidence type="ECO:0000313" key="2">
    <source>
        <dbReference type="Proteomes" id="UP000789702"/>
    </source>
</evidence>
<keyword evidence="2" id="KW-1185">Reference proteome</keyword>
<comment type="caution">
    <text evidence="1">The sequence shown here is derived from an EMBL/GenBank/DDBJ whole genome shotgun (WGS) entry which is preliminary data.</text>
</comment>
<accession>A0ACA9LLA1</accession>
<dbReference type="EMBL" id="CAJVPU010004763">
    <property type="protein sequence ID" value="CAG8537768.1"/>
    <property type="molecule type" value="Genomic_DNA"/>
</dbReference>
<name>A0ACA9LLA1_9GLOM</name>
<reference evidence="1" key="1">
    <citation type="submission" date="2021-06" db="EMBL/GenBank/DDBJ databases">
        <authorList>
            <person name="Kallberg Y."/>
            <person name="Tangrot J."/>
            <person name="Rosling A."/>
        </authorList>
    </citation>
    <scope>NUCLEOTIDE SEQUENCE</scope>
    <source>
        <strain evidence="1">IL203A</strain>
    </source>
</reference>